<comment type="caution">
    <text evidence="1">The sequence shown here is derived from an EMBL/GenBank/DDBJ whole genome shotgun (WGS) entry which is preliminary data.</text>
</comment>
<accession>A0A0V0UJI2</accession>
<gene>
    <name evidence="1" type="ORF">T12_141</name>
</gene>
<dbReference type="Proteomes" id="UP000054783">
    <property type="component" value="Unassembled WGS sequence"/>
</dbReference>
<evidence type="ECO:0000313" key="2">
    <source>
        <dbReference type="Proteomes" id="UP000054783"/>
    </source>
</evidence>
<reference evidence="1 2" key="1">
    <citation type="submission" date="2015-01" db="EMBL/GenBank/DDBJ databases">
        <title>Evolution of Trichinella species and genotypes.</title>
        <authorList>
            <person name="Korhonen P.K."/>
            <person name="Edoardo P."/>
            <person name="Giuseppe L.R."/>
            <person name="Gasser R.B."/>
        </authorList>
    </citation>
    <scope>NUCLEOTIDE SEQUENCE [LARGE SCALE GENOMIC DNA]</scope>
    <source>
        <strain evidence="1">ISS2496</strain>
    </source>
</reference>
<organism evidence="1 2">
    <name type="scientific">Trichinella patagoniensis</name>
    <dbReference type="NCBI Taxonomy" id="990121"/>
    <lineage>
        <taxon>Eukaryota</taxon>
        <taxon>Metazoa</taxon>
        <taxon>Ecdysozoa</taxon>
        <taxon>Nematoda</taxon>
        <taxon>Enoplea</taxon>
        <taxon>Dorylaimia</taxon>
        <taxon>Trichinellida</taxon>
        <taxon>Trichinellidae</taxon>
        <taxon>Trichinella</taxon>
    </lineage>
</organism>
<name>A0A0V0UJI2_9BILA</name>
<proteinExistence type="predicted"/>
<dbReference type="EMBL" id="JYDQ01006589">
    <property type="protein sequence ID" value="KRX51362.1"/>
    <property type="molecule type" value="Genomic_DNA"/>
</dbReference>
<sequence length="34" mass="3722">MFIAKEMSVTGSRTIAPLNACHCSNRAQDCFSMT</sequence>
<keyword evidence="2" id="KW-1185">Reference proteome</keyword>
<protein>
    <submittedName>
        <fullName evidence="1">Uncharacterized protein</fullName>
    </submittedName>
</protein>
<evidence type="ECO:0000313" key="1">
    <source>
        <dbReference type="EMBL" id="KRX51362.1"/>
    </source>
</evidence>
<dbReference type="AlphaFoldDB" id="A0A0V0UJI2"/>